<dbReference type="Proteomes" id="UP000253918">
    <property type="component" value="Unassembled WGS sequence"/>
</dbReference>
<sequence>MTDATDPDIEALEKLLEKLIATPVEKVMSEKLKKTQGVLKALSSDLNDMKDGLDTSGRQVETITISLNQLGDQLGCVAMQHEHWHAELRAALATMTEQRNAQNESAVLSQRKQLHRLLLLMPSAGLLSAAAVELIHQLL</sequence>
<evidence type="ECO:0000313" key="2">
    <source>
        <dbReference type="Proteomes" id="UP000253918"/>
    </source>
</evidence>
<dbReference type="AlphaFoldDB" id="A0A369VX70"/>
<keyword evidence="2" id="KW-1185">Reference proteome</keyword>
<protein>
    <submittedName>
        <fullName evidence="1">Uncharacterized protein</fullName>
    </submittedName>
</protein>
<comment type="caution">
    <text evidence="1">The sequence shown here is derived from an EMBL/GenBank/DDBJ whole genome shotgun (WGS) entry which is preliminary data.</text>
</comment>
<evidence type="ECO:0000313" key="1">
    <source>
        <dbReference type="EMBL" id="RDE04421.1"/>
    </source>
</evidence>
<dbReference type="RefSeq" id="WP_063690332.1">
    <property type="nucleotide sequence ID" value="NZ_QQNB01000004.1"/>
</dbReference>
<organism evidence="1 2">
    <name type="scientific">Sphingomonas aracearum</name>
    <dbReference type="NCBI Taxonomy" id="2283317"/>
    <lineage>
        <taxon>Bacteria</taxon>
        <taxon>Pseudomonadati</taxon>
        <taxon>Pseudomonadota</taxon>
        <taxon>Alphaproteobacteria</taxon>
        <taxon>Sphingomonadales</taxon>
        <taxon>Sphingomonadaceae</taxon>
        <taxon>Sphingomonas</taxon>
    </lineage>
</organism>
<gene>
    <name evidence="1" type="ORF">DVW87_15970</name>
</gene>
<proteinExistence type="predicted"/>
<dbReference type="EMBL" id="QQNB01000004">
    <property type="protein sequence ID" value="RDE04421.1"/>
    <property type="molecule type" value="Genomic_DNA"/>
</dbReference>
<accession>A0A369VX70</accession>
<reference evidence="1 2" key="1">
    <citation type="submission" date="2018-07" db="EMBL/GenBank/DDBJ databases">
        <title>a novel species of Sphingomonas isolated from the rhizosphere soil of Araceae plant.</title>
        <authorList>
            <person name="Zhiyong W."/>
            <person name="Qinglan Z."/>
            <person name="Zhiwei F."/>
            <person name="Ding X."/>
            <person name="Gejiao W."/>
            <person name="Shixue Z."/>
        </authorList>
    </citation>
    <scope>NUCLEOTIDE SEQUENCE [LARGE SCALE GENOMIC DNA]</scope>
    <source>
        <strain evidence="1 2">WZY 27</strain>
    </source>
</reference>
<name>A0A369VX70_9SPHN</name>